<dbReference type="Gene3D" id="3.40.50.720">
    <property type="entry name" value="NAD(P)-binding Rossmann-like Domain"/>
    <property type="match status" value="1"/>
</dbReference>
<proteinExistence type="predicted"/>
<dbReference type="OrthoDB" id="5914295at2"/>
<evidence type="ECO:0000313" key="1">
    <source>
        <dbReference type="EMBL" id="SFO96526.1"/>
    </source>
</evidence>
<dbReference type="STRING" id="1121869.SAMN03084138_00984"/>
<dbReference type="EMBL" id="FOWR01000005">
    <property type="protein sequence ID" value="SFO96526.1"/>
    <property type="molecule type" value="Genomic_DNA"/>
</dbReference>
<dbReference type="GeneID" id="35872536"/>
<dbReference type="AlphaFoldDB" id="A0A1I5LI72"/>
<name>A0A1I5LI72_9GAMM</name>
<gene>
    <name evidence="1" type="ORF">SAMN03084138_00984</name>
</gene>
<dbReference type="Proteomes" id="UP000182692">
    <property type="component" value="Unassembled WGS sequence"/>
</dbReference>
<organism evidence="1 2">
    <name type="scientific">Enterovibrio norvegicus DSM 15893</name>
    <dbReference type="NCBI Taxonomy" id="1121869"/>
    <lineage>
        <taxon>Bacteria</taxon>
        <taxon>Pseudomonadati</taxon>
        <taxon>Pseudomonadota</taxon>
        <taxon>Gammaproteobacteria</taxon>
        <taxon>Vibrionales</taxon>
        <taxon>Vibrionaceae</taxon>
        <taxon>Enterovibrio</taxon>
    </lineage>
</organism>
<dbReference type="PANTHER" id="PTHR43796">
    <property type="entry name" value="CARBOXYNORSPERMIDINE SYNTHASE"/>
    <property type="match status" value="1"/>
</dbReference>
<reference evidence="1 2" key="1">
    <citation type="submission" date="2016-10" db="EMBL/GenBank/DDBJ databases">
        <authorList>
            <person name="de Groot N.N."/>
        </authorList>
    </citation>
    <scope>NUCLEOTIDE SEQUENCE [LARGE SCALE GENOMIC DNA]</scope>
    <source>
        <strain evidence="1 2">DSM 15893</strain>
    </source>
</reference>
<sequence length="639" mass="72101">MTSPVNKKRVIVIGGSGETGRRIIRFLTAMHPHLDLVGTSRQSGGQSLNKVPFVHFDLDDPDSAVDTLSSFDLAIIALGPMETIQAKTHLLCLKACVDCIDINDSLSAADSIFSLNEAAKSSHLLMLTGMGFMPGLSTLMLSKIAEENRSEDKNYAIRAYMGAAYGGGKASPYAILASFSRYVLWFIDGKRKKIKTPWCDGKEAFTFLGHTTKNLLIPYSSVESAGLEAKRGDLYQHIEGLDARYSIQYLKQSVAKFFAFISPNERRNNQLAEKFYKSGQQMKDKKDADPDTILWCYPDNEPEKGLLLHGMISSYDLTALVAACCAELYLSDQMTDMSGVFGIENISEHHRTLLLKLLNTQGVTFKEANTDALKMSGLYFGWVECPEKSVKDMKHYYQNWYTAPKQHPRMIPLQKEFLLQSEIWKALKSRLSPLSFAGFIGKTLFRWRAHQKQLSDFSSETPLPQKEIWDKAVKDISMFTSGYSCARDVLGQETAFLLYRKMFLETGKMEMRWLWPDTQLFSLLEDPCQGATDYWIAYLRSYQHLNILSVSLDISTSRKISFTINDCLYAKLFTNLGCPELSHLIREMEREALEYILLPNGGSVTWELFDQGDVQALITLASPSTVHKEADRKIEKLVG</sequence>
<dbReference type="RefSeq" id="WP_017013635.1">
    <property type="nucleotide sequence ID" value="NZ_FOWR01000005.1"/>
</dbReference>
<dbReference type="InterPro" id="IPR036291">
    <property type="entry name" value="NAD(P)-bd_dom_sf"/>
</dbReference>
<accession>A0A1I5LI72</accession>
<dbReference type="PANTHER" id="PTHR43796:SF2">
    <property type="entry name" value="CARBOXYNORSPERMIDINE SYNTHASE"/>
    <property type="match status" value="1"/>
</dbReference>
<dbReference type="SUPFAM" id="SSF51735">
    <property type="entry name" value="NAD(P)-binding Rossmann-fold domains"/>
    <property type="match status" value="1"/>
</dbReference>
<evidence type="ECO:0000313" key="2">
    <source>
        <dbReference type="Proteomes" id="UP000182692"/>
    </source>
</evidence>
<protein>
    <submittedName>
        <fullName evidence="1">Saccharopine dehydrogenase, NADP-dependent</fullName>
    </submittedName>
</protein>